<evidence type="ECO:0000313" key="2">
    <source>
        <dbReference type="Proteomes" id="UP000830671"/>
    </source>
</evidence>
<protein>
    <submittedName>
        <fullName evidence="1">Uncharacterized protein</fullName>
    </submittedName>
</protein>
<accession>A0A9Q8T2M2</accession>
<dbReference type="EMBL" id="CP019479">
    <property type="protein sequence ID" value="UQC88069.1"/>
    <property type="molecule type" value="Genomic_DNA"/>
</dbReference>
<reference evidence="1" key="1">
    <citation type="journal article" date="2021" name="Mol. Plant Microbe Interact.">
        <title>Complete Genome Sequence of the Plant-Pathogenic Fungus Colletotrichum lupini.</title>
        <authorList>
            <person name="Baroncelli R."/>
            <person name="Pensec F."/>
            <person name="Da Lio D."/>
            <person name="Boufleur T."/>
            <person name="Vicente I."/>
            <person name="Sarrocco S."/>
            <person name="Picot A."/>
            <person name="Baraldi E."/>
            <person name="Sukno S."/>
            <person name="Thon M."/>
            <person name="Le Floch G."/>
        </authorList>
    </citation>
    <scope>NUCLEOTIDE SEQUENCE</scope>
    <source>
        <strain evidence="1">IMI 504893</strain>
    </source>
</reference>
<sequence length="537" mass="60535">MSPEKRKYDMFSEIELKLRNHQVTVTIFQGNIITHRVHLTPKLEGNILISKHASRDCTPTLLMALTVFEHHFAANGLIIDGGEHRLMLTMDPFIPKVARSDRTEEATNFERAPRKPWDVQLQLLIYCRPGFELRFGLRAKALFPIQLSIFQLHGITELAPNSSCRRGEVLPKFCPPPSPTCSGFEVITNRDSYRDIPIFCRNSMLCMSKLRLTGYTTNLNHFEAFPNRNGQVSRAALLGVSFETPTGMTQFPSGGVNQGSCYIRPSRLFIRKRQSIPGGRWEHRFPGMDLKRKGDEEFVRGLAEFGVSPARESWKFGVPFPVAFELQSIFVVLSDALYTIQVPDLFPACHPAKTGAACVLLRGKSPRYPSPEICLMGIWSPRSDVISDLRHYLASSDEYDESNDENRGPCCTSDERFGSLPGRLSPNLLSTTQDSQSHQAIPAQGVPLIFLSHIRENGQSQVQEDQIRQEETVPEQTAKTKMYRVHRRVAMQDVPSTSEAINEAPERSINVIFTHTLLETLALQYHARWATPSVAAL</sequence>
<dbReference type="KEGG" id="clup:CLUP02_13591"/>
<evidence type="ECO:0000313" key="1">
    <source>
        <dbReference type="EMBL" id="UQC88069.1"/>
    </source>
</evidence>
<dbReference type="Proteomes" id="UP000830671">
    <property type="component" value="Chromosome 7"/>
</dbReference>
<keyword evidence="2" id="KW-1185">Reference proteome</keyword>
<organism evidence="1 2">
    <name type="scientific">Colletotrichum lupini</name>
    <dbReference type="NCBI Taxonomy" id="145971"/>
    <lineage>
        <taxon>Eukaryota</taxon>
        <taxon>Fungi</taxon>
        <taxon>Dikarya</taxon>
        <taxon>Ascomycota</taxon>
        <taxon>Pezizomycotina</taxon>
        <taxon>Sordariomycetes</taxon>
        <taxon>Hypocreomycetidae</taxon>
        <taxon>Glomerellales</taxon>
        <taxon>Glomerellaceae</taxon>
        <taxon>Colletotrichum</taxon>
        <taxon>Colletotrichum acutatum species complex</taxon>
    </lineage>
</organism>
<dbReference type="AlphaFoldDB" id="A0A9Q8T2M2"/>
<name>A0A9Q8T2M2_9PEZI</name>
<proteinExistence type="predicted"/>
<dbReference type="GeneID" id="73347539"/>
<gene>
    <name evidence="1" type="ORF">CLUP02_13591</name>
</gene>
<dbReference type="RefSeq" id="XP_049149675.1">
    <property type="nucleotide sequence ID" value="XM_049292529.1"/>
</dbReference>